<accession>A0A518HKL8</accession>
<dbReference type="EMBL" id="CP037423">
    <property type="protein sequence ID" value="QDV41383.1"/>
    <property type="molecule type" value="Genomic_DNA"/>
</dbReference>
<reference evidence="5 6" key="1">
    <citation type="submission" date="2019-03" db="EMBL/GenBank/DDBJ databases">
        <title>Deep-cultivation of Planctomycetes and their phenomic and genomic characterization uncovers novel biology.</title>
        <authorList>
            <person name="Wiegand S."/>
            <person name="Jogler M."/>
            <person name="Boedeker C."/>
            <person name="Pinto D."/>
            <person name="Vollmers J."/>
            <person name="Rivas-Marin E."/>
            <person name="Kohn T."/>
            <person name="Peeters S.H."/>
            <person name="Heuer A."/>
            <person name="Rast P."/>
            <person name="Oberbeckmann S."/>
            <person name="Bunk B."/>
            <person name="Jeske O."/>
            <person name="Meyerdierks A."/>
            <person name="Storesund J.E."/>
            <person name="Kallscheuer N."/>
            <person name="Luecker S."/>
            <person name="Lage O.M."/>
            <person name="Pohl T."/>
            <person name="Merkel B.J."/>
            <person name="Hornburger P."/>
            <person name="Mueller R.-W."/>
            <person name="Bruemmer F."/>
            <person name="Labrenz M."/>
            <person name="Spormann A.M."/>
            <person name="Op den Camp H."/>
            <person name="Overmann J."/>
            <person name="Amann R."/>
            <person name="Jetten M.S.M."/>
            <person name="Mascher T."/>
            <person name="Medema M.H."/>
            <person name="Devos D.P."/>
            <person name="Kaster A.-K."/>
            <person name="Ovreas L."/>
            <person name="Rohde M."/>
            <person name="Galperin M.Y."/>
            <person name="Jogler C."/>
        </authorList>
    </citation>
    <scope>NUCLEOTIDE SEQUENCE [LARGE SCALE GENOMIC DNA]</scope>
    <source>
        <strain evidence="5 6">Enr13</strain>
    </source>
</reference>
<dbReference type="Gene3D" id="3.40.720.10">
    <property type="entry name" value="Alkaline Phosphatase, subunit A"/>
    <property type="match status" value="1"/>
</dbReference>
<dbReference type="Pfam" id="PF00884">
    <property type="entry name" value="Sulfatase"/>
    <property type="match status" value="1"/>
</dbReference>
<evidence type="ECO:0000313" key="5">
    <source>
        <dbReference type="EMBL" id="QDV41383.1"/>
    </source>
</evidence>
<name>A0A518HKL8_9BACT</name>
<dbReference type="InterPro" id="IPR017850">
    <property type="entry name" value="Alkaline_phosphatase_core_sf"/>
</dbReference>
<feature type="domain" description="Sulfatase N-terminal" evidence="4">
    <location>
        <begin position="31"/>
        <end position="340"/>
    </location>
</feature>
<sequence length="427" mass="46961" precursor="true">MNVFAHAFCIALAVLVTLSCTGNTNASPPPPNILLLLADDLGYEALGCYGGKDFNTPHLDRLAAQGMRFSRAYTSPVCTPSRMSLYTGRYVSRHGYFDVLPVHQGTKKAVDFRRRWTTSPQRLRNAGYLTSVTGKWQLAALEFHPEHCRDAGFKSWCVWQIWRQGAKTTRYWNPCFNHDGRVREDIADRFGPDVLADYVIDQMRTAVQAKRPFYIHHNMLLPHWPIIETPDDKAGGTQASLGGMVAYMDKICGRILDEVDRLGIAENTIVIFMGDNGTDSKTPRSTVAGNVHGGKTDLNDAGTHVPLIVRQPGKIEAGAVADDLIDMADLFPTLCELAGVEVPADSTLDGVSFASRLHRGQPSPRRWVTSGIRGTVSLFDGQWRVTAGSQRILDARDLPRETNVETAPSDAADPISRLRAAAASISK</sequence>
<dbReference type="AlphaFoldDB" id="A0A518HKL8"/>
<proteinExistence type="inferred from homology"/>
<dbReference type="KEGG" id="snep:Enr13x_12210"/>
<dbReference type="InterPro" id="IPR000917">
    <property type="entry name" value="Sulfatase_N"/>
</dbReference>
<protein>
    <submittedName>
        <fullName evidence="5">Arylsulfatase</fullName>
        <ecNumber evidence="5">3.1.6.1</ecNumber>
    </submittedName>
</protein>
<dbReference type="PANTHER" id="PTHR42693">
    <property type="entry name" value="ARYLSULFATASE FAMILY MEMBER"/>
    <property type="match status" value="1"/>
</dbReference>
<gene>
    <name evidence="5" type="primary">atsA_28</name>
    <name evidence="5" type="ORF">Enr13x_12210</name>
</gene>
<dbReference type="InterPro" id="IPR050738">
    <property type="entry name" value="Sulfatase"/>
</dbReference>
<dbReference type="RefSeq" id="WP_231744115.1">
    <property type="nucleotide sequence ID" value="NZ_CP037423.1"/>
</dbReference>
<dbReference type="GO" id="GO:0004065">
    <property type="term" value="F:arylsulfatase activity"/>
    <property type="evidence" value="ECO:0007669"/>
    <property type="project" value="UniProtKB-EC"/>
</dbReference>
<keyword evidence="6" id="KW-1185">Reference proteome</keyword>
<evidence type="ECO:0000313" key="6">
    <source>
        <dbReference type="Proteomes" id="UP000319004"/>
    </source>
</evidence>
<dbReference type="EC" id="3.1.6.1" evidence="5"/>
<dbReference type="Proteomes" id="UP000319004">
    <property type="component" value="Chromosome"/>
</dbReference>
<organism evidence="5 6">
    <name type="scientific">Stieleria neptunia</name>
    <dbReference type="NCBI Taxonomy" id="2527979"/>
    <lineage>
        <taxon>Bacteria</taxon>
        <taxon>Pseudomonadati</taxon>
        <taxon>Planctomycetota</taxon>
        <taxon>Planctomycetia</taxon>
        <taxon>Pirellulales</taxon>
        <taxon>Pirellulaceae</taxon>
        <taxon>Stieleria</taxon>
    </lineage>
</organism>
<keyword evidence="3" id="KW-0732">Signal</keyword>
<feature type="chain" id="PRO_5021981653" evidence="3">
    <location>
        <begin position="27"/>
        <end position="427"/>
    </location>
</feature>
<feature type="signal peptide" evidence="3">
    <location>
        <begin position="1"/>
        <end position="26"/>
    </location>
</feature>
<keyword evidence="2 5" id="KW-0378">Hydrolase</keyword>
<evidence type="ECO:0000256" key="3">
    <source>
        <dbReference type="SAM" id="SignalP"/>
    </source>
</evidence>
<dbReference type="PANTHER" id="PTHR42693:SF53">
    <property type="entry name" value="ENDO-4-O-SULFATASE"/>
    <property type="match status" value="1"/>
</dbReference>
<evidence type="ECO:0000256" key="1">
    <source>
        <dbReference type="ARBA" id="ARBA00008779"/>
    </source>
</evidence>
<comment type="similarity">
    <text evidence="1">Belongs to the sulfatase family.</text>
</comment>
<dbReference type="SUPFAM" id="SSF53649">
    <property type="entry name" value="Alkaline phosphatase-like"/>
    <property type="match status" value="1"/>
</dbReference>
<evidence type="ECO:0000259" key="4">
    <source>
        <dbReference type="Pfam" id="PF00884"/>
    </source>
</evidence>
<evidence type="ECO:0000256" key="2">
    <source>
        <dbReference type="ARBA" id="ARBA00022801"/>
    </source>
</evidence>